<keyword evidence="2" id="KW-1185">Reference proteome</keyword>
<gene>
    <name evidence="1" type="ORF">LSINAPIS_LOCUS7581</name>
</gene>
<evidence type="ECO:0000313" key="2">
    <source>
        <dbReference type="Proteomes" id="UP000324832"/>
    </source>
</evidence>
<reference evidence="1 2" key="1">
    <citation type="submission" date="2017-07" db="EMBL/GenBank/DDBJ databases">
        <authorList>
            <person name="Talla V."/>
            <person name="Backstrom N."/>
        </authorList>
    </citation>
    <scope>NUCLEOTIDE SEQUENCE [LARGE SCALE GENOMIC DNA]</scope>
</reference>
<sequence>MCDGVRGRYTKTLVYTFIHRNARCASSGVSRFVACQQVTSDINLIFVSVCCCIIVVGIKPCSGFLGSVSTFIYYKVPESGPVLFL</sequence>
<name>A0A5E4QG40_9NEOP</name>
<organism evidence="1 2">
    <name type="scientific">Leptidea sinapis</name>
    <dbReference type="NCBI Taxonomy" id="189913"/>
    <lineage>
        <taxon>Eukaryota</taxon>
        <taxon>Metazoa</taxon>
        <taxon>Ecdysozoa</taxon>
        <taxon>Arthropoda</taxon>
        <taxon>Hexapoda</taxon>
        <taxon>Insecta</taxon>
        <taxon>Pterygota</taxon>
        <taxon>Neoptera</taxon>
        <taxon>Endopterygota</taxon>
        <taxon>Lepidoptera</taxon>
        <taxon>Glossata</taxon>
        <taxon>Ditrysia</taxon>
        <taxon>Papilionoidea</taxon>
        <taxon>Pieridae</taxon>
        <taxon>Dismorphiinae</taxon>
        <taxon>Leptidea</taxon>
    </lineage>
</organism>
<dbReference type="Proteomes" id="UP000324832">
    <property type="component" value="Unassembled WGS sequence"/>
</dbReference>
<accession>A0A5E4QG40</accession>
<proteinExistence type="predicted"/>
<dbReference type="AlphaFoldDB" id="A0A5E4QG40"/>
<dbReference type="EMBL" id="FZQP02002515">
    <property type="protein sequence ID" value="VVC95980.1"/>
    <property type="molecule type" value="Genomic_DNA"/>
</dbReference>
<protein>
    <submittedName>
        <fullName evidence="1">Uncharacterized protein</fullName>
    </submittedName>
</protein>
<evidence type="ECO:0000313" key="1">
    <source>
        <dbReference type="EMBL" id="VVC95980.1"/>
    </source>
</evidence>